<dbReference type="Proteomes" id="UP000242175">
    <property type="component" value="Chromosome small"/>
</dbReference>
<evidence type="ECO:0000256" key="3">
    <source>
        <dbReference type="ARBA" id="ARBA00023235"/>
    </source>
</evidence>
<sequence length="345" mass="39251">MLSLLKESEFKGKFYDGKPAKVFELQNETGFKVWIMDIGATIIRCSISVDHHSRNLILPIPSLDFYLKQSAYINSIVGRYANRIANAKYDCNGETIELDTNSGKNCLHGGFNGFDKRRWKVNSKGKNSVEFHLFSEDGDQGFPGNIDIFVEYKILESNELQINFKSFTDKKTPLNLTSHSYFNLNELDQAGLEQFLKIDSQKYLPVNEDGIPDNSFKSVRETDFDFTNIKKVGVDFLKSKDQQQVSGYDHSFLLDGAKKLVLLSADKKVSMTLITSKPAIHIYTGNFLGECTSSTNTPYNNYSGIAIEPQFLPDSPNQLWHEDTFLEPGEQYDHYIHLKFDKAKP</sequence>
<evidence type="ECO:0000256" key="2">
    <source>
        <dbReference type="ARBA" id="ARBA00006206"/>
    </source>
</evidence>
<dbReference type="EC" id="5.1.3.3" evidence="5"/>
<dbReference type="GO" id="GO:0005737">
    <property type="term" value="C:cytoplasm"/>
    <property type="evidence" value="ECO:0007669"/>
    <property type="project" value="TreeGrafter"/>
</dbReference>
<dbReference type="InterPro" id="IPR011013">
    <property type="entry name" value="Gal_mutarotase_sf_dom"/>
</dbReference>
<dbReference type="GO" id="GO:0030246">
    <property type="term" value="F:carbohydrate binding"/>
    <property type="evidence" value="ECO:0007669"/>
    <property type="project" value="InterPro"/>
</dbReference>
<evidence type="ECO:0000313" key="10">
    <source>
        <dbReference type="Proteomes" id="UP000242175"/>
    </source>
</evidence>
<feature type="binding site" evidence="7">
    <location>
        <position position="249"/>
    </location>
    <ligand>
        <name>beta-D-galactose</name>
        <dbReference type="ChEBI" id="CHEBI:27667"/>
    </ligand>
</feature>
<evidence type="ECO:0000256" key="7">
    <source>
        <dbReference type="PIRSR" id="PIRSR005096-2"/>
    </source>
</evidence>
<feature type="binding site" evidence="8">
    <location>
        <begin position="82"/>
        <end position="83"/>
    </location>
    <ligand>
        <name>beta-D-galactose</name>
        <dbReference type="ChEBI" id="CHEBI:27667"/>
    </ligand>
</feature>
<comment type="catalytic activity">
    <reaction evidence="5">
        <text>alpha-D-glucose = beta-D-glucose</text>
        <dbReference type="Rhea" id="RHEA:10264"/>
        <dbReference type="ChEBI" id="CHEBI:15903"/>
        <dbReference type="ChEBI" id="CHEBI:17925"/>
        <dbReference type="EC" id="5.1.3.3"/>
    </reaction>
</comment>
<dbReference type="EMBL" id="CP022356">
    <property type="protein sequence ID" value="ASK79696.1"/>
    <property type="molecule type" value="Genomic_DNA"/>
</dbReference>
<evidence type="ECO:0000256" key="8">
    <source>
        <dbReference type="PIRSR" id="PIRSR005096-3"/>
    </source>
</evidence>
<protein>
    <recommendedName>
        <fullName evidence="5">Aldose 1-epimerase</fullName>
        <ecNumber evidence="5">5.1.3.3</ecNumber>
    </recommendedName>
</protein>
<dbReference type="RefSeq" id="WP_089074604.1">
    <property type="nucleotide sequence ID" value="NZ_CBCSAM010000003.1"/>
</dbReference>
<dbReference type="InterPro" id="IPR014718">
    <property type="entry name" value="GH-type_carb-bd"/>
</dbReference>
<evidence type="ECO:0000256" key="4">
    <source>
        <dbReference type="ARBA" id="ARBA00023277"/>
    </source>
</evidence>
<dbReference type="GO" id="GO:0006006">
    <property type="term" value="P:glucose metabolic process"/>
    <property type="evidence" value="ECO:0007669"/>
    <property type="project" value="TreeGrafter"/>
</dbReference>
<feature type="active site" description="Proton donor" evidence="6">
    <location>
        <position position="179"/>
    </location>
</feature>
<proteinExistence type="inferred from homology"/>
<organism evidence="9 10">
    <name type="scientific">Paraphotobacterium marinum</name>
    <dbReference type="NCBI Taxonomy" id="1755811"/>
    <lineage>
        <taxon>Bacteria</taxon>
        <taxon>Pseudomonadati</taxon>
        <taxon>Pseudomonadota</taxon>
        <taxon>Gammaproteobacteria</taxon>
        <taxon>Vibrionales</taxon>
        <taxon>Vibrionaceae</taxon>
        <taxon>Paraphotobacterium</taxon>
    </lineage>
</organism>
<feature type="binding site" evidence="8">
    <location>
        <begin position="179"/>
        <end position="181"/>
    </location>
    <ligand>
        <name>beta-D-galactose</name>
        <dbReference type="ChEBI" id="CHEBI:27667"/>
    </ligand>
</feature>
<dbReference type="UniPathway" id="UPA00242"/>
<evidence type="ECO:0000256" key="1">
    <source>
        <dbReference type="ARBA" id="ARBA00005028"/>
    </source>
</evidence>
<dbReference type="GO" id="GO:0033499">
    <property type="term" value="P:galactose catabolic process via UDP-galactose, Leloir pathway"/>
    <property type="evidence" value="ECO:0007669"/>
    <property type="project" value="TreeGrafter"/>
</dbReference>
<dbReference type="Pfam" id="PF01263">
    <property type="entry name" value="Aldose_epim"/>
    <property type="match status" value="1"/>
</dbReference>
<dbReference type="InterPro" id="IPR008183">
    <property type="entry name" value="Aldose_1/G6P_1-epimerase"/>
</dbReference>
<dbReference type="NCBIfam" id="NF008277">
    <property type="entry name" value="PRK11055.1"/>
    <property type="match status" value="1"/>
</dbReference>
<dbReference type="PANTHER" id="PTHR10091:SF0">
    <property type="entry name" value="GALACTOSE MUTAROTASE"/>
    <property type="match status" value="1"/>
</dbReference>
<evidence type="ECO:0000256" key="5">
    <source>
        <dbReference type="PIRNR" id="PIRNR005096"/>
    </source>
</evidence>
<dbReference type="PIRSF" id="PIRSF005096">
    <property type="entry name" value="GALM"/>
    <property type="match status" value="1"/>
</dbReference>
<name>A0A220VHG7_9GAMM</name>
<dbReference type="GO" id="GO:0004034">
    <property type="term" value="F:aldose 1-epimerase activity"/>
    <property type="evidence" value="ECO:0007669"/>
    <property type="project" value="UniProtKB-EC"/>
</dbReference>
<accession>A0A220VHG7</accession>
<dbReference type="OrthoDB" id="9779408at2"/>
<evidence type="ECO:0000313" key="9">
    <source>
        <dbReference type="EMBL" id="ASK79696.1"/>
    </source>
</evidence>
<comment type="pathway">
    <text evidence="1 5">Carbohydrate metabolism; hexose metabolism.</text>
</comment>
<reference evidence="9 10" key="1">
    <citation type="journal article" date="2016" name="Int. J. Syst. Evol. Microbiol.">
        <title>Paraphotobacterium marinum gen. nov., sp. nov., a member of the family Vibrionaceae, isolated from surface seawater.</title>
        <authorList>
            <person name="Huang Z."/>
            <person name="Dong C."/>
            <person name="Shao Z."/>
        </authorList>
    </citation>
    <scope>NUCLEOTIDE SEQUENCE [LARGE SCALE GENOMIC DNA]</scope>
    <source>
        <strain evidence="9 10">NSCS20N07D</strain>
    </source>
</reference>
<keyword evidence="4 5" id="KW-0119">Carbohydrate metabolism</keyword>
<comment type="similarity">
    <text evidence="2 5">Belongs to the aldose epimerase family.</text>
</comment>
<dbReference type="SUPFAM" id="SSF74650">
    <property type="entry name" value="Galactose mutarotase-like"/>
    <property type="match status" value="1"/>
</dbReference>
<gene>
    <name evidence="9" type="primary">galM</name>
    <name evidence="9" type="ORF">CF386_11660</name>
</gene>
<dbReference type="InterPro" id="IPR015443">
    <property type="entry name" value="Aldose_1-epimerase"/>
</dbReference>
<evidence type="ECO:0000256" key="6">
    <source>
        <dbReference type="PIRSR" id="PIRSR005096-1"/>
    </source>
</evidence>
<dbReference type="AlphaFoldDB" id="A0A220VHG7"/>
<dbReference type="KEGG" id="pmai:CF386_11660"/>
<dbReference type="Gene3D" id="2.70.98.10">
    <property type="match status" value="1"/>
</dbReference>
<keyword evidence="10" id="KW-1185">Reference proteome</keyword>
<dbReference type="InterPro" id="IPR047215">
    <property type="entry name" value="Galactose_mutarotase-like"/>
</dbReference>
<dbReference type="PANTHER" id="PTHR10091">
    <property type="entry name" value="ALDOSE-1-EPIMERASE"/>
    <property type="match status" value="1"/>
</dbReference>
<feature type="active site" description="Proton acceptor" evidence="6">
    <location>
        <position position="308"/>
    </location>
</feature>
<keyword evidence="3 5" id="KW-0413">Isomerase</keyword>
<dbReference type="CDD" id="cd09019">
    <property type="entry name" value="galactose_mutarotase_like"/>
    <property type="match status" value="1"/>
</dbReference>